<organism evidence="18 19">
    <name type="scientific">Acanthochromis polyacanthus</name>
    <name type="common">spiny chromis</name>
    <dbReference type="NCBI Taxonomy" id="80966"/>
    <lineage>
        <taxon>Eukaryota</taxon>
        <taxon>Metazoa</taxon>
        <taxon>Chordata</taxon>
        <taxon>Craniata</taxon>
        <taxon>Vertebrata</taxon>
        <taxon>Euteleostomi</taxon>
        <taxon>Actinopterygii</taxon>
        <taxon>Neopterygii</taxon>
        <taxon>Teleostei</taxon>
        <taxon>Neoteleostei</taxon>
        <taxon>Acanthomorphata</taxon>
        <taxon>Ovalentaria</taxon>
        <taxon>Pomacentridae</taxon>
        <taxon>Acanthochromis</taxon>
    </lineage>
</organism>
<name>A0A3Q1FYW8_9TELE</name>
<dbReference type="Gene3D" id="3.10.20.90">
    <property type="entry name" value="Phosphatidylinositol 3-kinase Catalytic Subunit, Chain A, domain 1"/>
    <property type="match status" value="1"/>
</dbReference>
<dbReference type="GO" id="GO:0005524">
    <property type="term" value="F:ATP binding"/>
    <property type="evidence" value="ECO:0007669"/>
    <property type="project" value="UniProtKB-KW"/>
</dbReference>
<dbReference type="InterPro" id="IPR029071">
    <property type="entry name" value="Ubiquitin-like_domsf"/>
</dbReference>
<evidence type="ECO:0000256" key="8">
    <source>
        <dbReference type="ARBA" id="ARBA00022553"/>
    </source>
</evidence>
<dbReference type="InterPro" id="IPR041390">
    <property type="entry name" value="FADK_N"/>
</dbReference>
<accession>A0A3Q1FYW8</accession>
<keyword evidence="15" id="KW-0829">Tyrosine-protein kinase</keyword>
<dbReference type="InterPro" id="IPR019748">
    <property type="entry name" value="FERM_central"/>
</dbReference>
<dbReference type="GO" id="GO:0042995">
    <property type="term" value="C:cell projection"/>
    <property type="evidence" value="ECO:0007669"/>
    <property type="project" value="UniProtKB-SubCell"/>
</dbReference>
<dbReference type="InterPro" id="IPR049385">
    <property type="entry name" value="FAK1-like_FERM_C"/>
</dbReference>
<protein>
    <recommendedName>
        <fullName evidence="5">non-specific protein-tyrosine kinase</fullName>
        <ecNumber evidence="5">2.7.10.2</ecNumber>
    </recommendedName>
</protein>
<evidence type="ECO:0000256" key="7">
    <source>
        <dbReference type="ARBA" id="ARBA00022490"/>
    </source>
</evidence>
<evidence type="ECO:0000256" key="2">
    <source>
        <dbReference type="ARBA" id="ARBA00004316"/>
    </source>
</evidence>
<evidence type="ECO:0000256" key="9">
    <source>
        <dbReference type="ARBA" id="ARBA00022679"/>
    </source>
</evidence>
<evidence type="ECO:0000256" key="10">
    <source>
        <dbReference type="ARBA" id="ARBA00022741"/>
    </source>
</evidence>
<dbReference type="PROSITE" id="PS50057">
    <property type="entry name" value="FERM_3"/>
    <property type="match status" value="1"/>
</dbReference>
<dbReference type="EC" id="2.7.10.2" evidence="5"/>
<comment type="subcellular location">
    <subcellularLocation>
        <location evidence="1">Cell junction</location>
        <location evidence="1">Focal adhesion</location>
    </subcellularLocation>
    <subcellularLocation>
        <location evidence="3">Cell membrane</location>
        <topology evidence="3">Peripheral membrane protein</topology>
        <orientation evidence="3">Cytoplasmic side</orientation>
    </subcellularLocation>
    <subcellularLocation>
        <location evidence="2">Cell projection</location>
    </subcellularLocation>
    <subcellularLocation>
        <location evidence="4">Cytoplasm</location>
    </subcellularLocation>
</comment>
<evidence type="ECO:0000256" key="13">
    <source>
        <dbReference type="ARBA" id="ARBA00022949"/>
    </source>
</evidence>
<keyword evidence="13" id="KW-0965">Cell junction</keyword>
<keyword evidence="9" id="KW-0808">Transferase</keyword>
<dbReference type="Gene3D" id="2.30.29.30">
    <property type="entry name" value="Pleckstrin-homology domain (PH domain)/Phosphotyrosine-binding domain (PTB)"/>
    <property type="match status" value="1"/>
</dbReference>
<dbReference type="SUPFAM" id="SSF54236">
    <property type="entry name" value="Ubiquitin-like"/>
    <property type="match status" value="1"/>
</dbReference>
<keyword evidence="7" id="KW-0963">Cytoplasm</keyword>
<dbReference type="InterPro" id="IPR011993">
    <property type="entry name" value="PH-like_dom_sf"/>
</dbReference>
<dbReference type="GO" id="GO:0005737">
    <property type="term" value="C:cytoplasm"/>
    <property type="evidence" value="ECO:0007669"/>
    <property type="project" value="UniProtKB-SubCell"/>
</dbReference>
<keyword evidence="16" id="KW-0966">Cell projection</keyword>
<keyword evidence="14" id="KW-0472">Membrane</keyword>
<evidence type="ECO:0000256" key="3">
    <source>
        <dbReference type="ARBA" id="ARBA00004413"/>
    </source>
</evidence>
<dbReference type="Proteomes" id="UP000257200">
    <property type="component" value="Unplaced"/>
</dbReference>
<dbReference type="PANTHER" id="PTHR46221">
    <property type="entry name" value="FERM AND PDZ DOMAIN-CONTAINING PROTEIN FAMILY MEMBER"/>
    <property type="match status" value="1"/>
</dbReference>
<sequence length="266" mass="30888">MTVLELTQRYEQQHLEAEWRYDLRIRYIPSDFMKEFQDDRTTMLYFYQQVRSDFMQQYASKVSDGMALQLGCLEIRRFFKDMNPNGLEKKSNFELLEKDVGLDQFFSRELIDSMKPKQLRRMIQQTFQGYSTLKQDQCMVKFFTTLAQCYSFTQESFACQLVVDLVIGPDGISQHTENSTPIYLAKFSQVRTQYILSSKYLLSSTLQPLSVSTSSLAVAENMADLIDGYCRLEGCTESSRYCHSFSSRCGPNIPNRGQSKSDCSVY</sequence>
<dbReference type="PANTHER" id="PTHR46221:SF11">
    <property type="entry name" value="NON-SPECIFIC PROTEIN-TYROSINE KINASE"/>
    <property type="match status" value="1"/>
</dbReference>
<evidence type="ECO:0000313" key="18">
    <source>
        <dbReference type="Ensembl" id="ENSAPOP00000022583.1"/>
    </source>
</evidence>
<dbReference type="InterPro" id="IPR019749">
    <property type="entry name" value="Band_41_domain"/>
</dbReference>
<dbReference type="GeneTree" id="ENSGT00940000157269"/>
<keyword evidence="19" id="KW-1185">Reference proteome</keyword>
<dbReference type="SUPFAM" id="SSF47031">
    <property type="entry name" value="Second domain of FERM"/>
    <property type="match status" value="1"/>
</dbReference>
<dbReference type="AlphaFoldDB" id="A0A3Q1FYW8"/>
<dbReference type="Pfam" id="PF21477">
    <property type="entry name" value="FERM_C_FAK1"/>
    <property type="match status" value="1"/>
</dbReference>
<evidence type="ECO:0000259" key="17">
    <source>
        <dbReference type="PROSITE" id="PS50057"/>
    </source>
</evidence>
<keyword evidence="11" id="KW-0418">Kinase</keyword>
<evidence type="ECO:0000256" key="11">
    <source>
        <dbReference type="ARBA" id="ARBA00022777"/>
    </source>
</evidence>
<keyword evidence="12" id="KW-0067">ATP-binding</keyword>
<evidence type="ECO:0000256" key="5">
    <source>
        <dbReference type="ARBA" id="ARBA00011903"/>
    </source>
</evidence>
<evidence type="ECO:0000256" key="16">
    <source>
        <dbReference type="ARBA" id="ARBA00023273"/>
    </source>
</evidence>
<evidence type="ECO:0000256" key="1">
    <source>
        <dbReference type="ARBA" id="ARBA00004246"/>
    </source>
</evidence>
<keyword evidence="8" id="KW-0597">Phosphoprotein</keyword>
<dbReference type="Pfam" id="PF18038">
    <property type="entry name" value="FERM_N_2"/>
    <property type="match status" value="1"/>
</dbReference>
<feature type="domain" description="FERM" evidence="17">
    <location>
        <begin position="1"/>
        <end position="237"/>
    </location>
</feature>
<keyword evidence="10" id="KW-0547">Nucleotide-binding</keyword>
<evidence type="ECO:0000256" key="12">
    <source>
        <dbReference type="ARBA" id="ARBA00022840"/>
    </source>
</evidence>
<evidence type="ECO:0000256" key="15">
    <source>
        <dbReference type="ARBA" id="ARBA00023137"/>
    </source>
</evidence>
<keyword evidence="6" id="KW-1003">Cell membrane</keyword>
<evidence type="ECO:0000313" key="19">
    <source>
        <dbReference type="Proteomes" id="UP000257200"/>
    </source>
</evidence>
<evidence type="ECO:0000256" key="6">
    <source>
        <dbReference type="ARBA" id="ARBA00022475"/>
    </source>
</evidence>
<dbReference type="GO" id="GO:0008284">
    <property type="term" value="P:positive regulation of cell population proliferation"/>
    <property type="evidence" value="ECO:0007669"/>
    <property type="project" value="UniProtKB-ARBA"/>
</dbReference>
<dbReference type="InterPro" id="IPR014352">
    <property type="entry name" value="FERM/acyl-CoA-bd_prot_sf"/>
</dbReference>
<evidence type="ECO:0000256" key="14">
    <source>
        <dbReference type="ARBA" id="ARBA00023136"/>
    </source>
</evidence>
<dbReference type="SMART" id="SM00295">
    <property type="entry name" value="B41"/>
    <property type="match status" value="1"/>
</dbReference>
<dbReference type="InterPro" id="IPR035963">
    <property type="entry name" value="FERM_2"/>
</dbReference>
<proteinExistence type="predicted"/>
<dbReference type="Ensembl" id="ENSAPOT00000013409.1">
    <property type="protein sequence ID" value="ENSAPOP00000022583.1"/>
    <property type="gene ID" value="ENSAPOG00000003953.1"/>
</dbReference>
<dbReference type="InterPro" id="IPR000299">
    <property type="entry name" value="FERM_domain"/>
</dbReference>
<dbReference type="GO" id="GO:0004715">
    <property type="term" value="F:non-membrane spanning protein tyrosine kinase activity"/>
    <property type="evidence" value="ECO:0007669"/>
    <property type="project" value="UniProtKB-EC"/>
</dbReference>
<dbReference type="SUPFAM" id="SSF50729">
    <property type="entry name" value="PH domain-like"/>
    <property type="match status" value="1"/>
</dbReference>
<dbReference type="Gene3D" id="1.20.80.10">
    <property type="match status" value="1"/>
</dbReference>
<dbReference type="GO" id="GO:0005925">
    <property type="term" value="C:focal adhesion"/>
    <property type="evidence" value="ECO:0007669"/>
    <property type="project" value="UniProtKB-SubCell"/>
</dbReference>
<dbReference type="Pfam" id="PF00373">
    <property type="entry name" value="FERM_M"/>
    <property type="match status" value="1"/>
</dbReference>
<reference evidence="18" key="1">
    <citation type="submission" date="2025-08" db="UniProtKB">
        <authorList>
            <consortium name="Ensembl"/>
        </authorList>
    </citation>
    <scope>IDENTIFICATION</scope>
</reference>
<dbReference type="GO" id="GO:0005886">
    <property type="term" value="C:plasma membrane"/>
    <property type="evidence" value="ECO:0007669"/>
    <property type="project" value="UniProtKB-SubCell"/>
</dbReference>
<reference evidence="18" key="2">
    <citation type="submission" date="2025-09" db="UniProtKB">
        <authorList>
            <consortium name="Ensembl"/>
        </authorList>
    </citation>
    <scope>IDENTIFICATION</scope>
</reference>
<evidence type="ECO:0000256" key="4">
    <source>
        <dbReference type="ARBA" id="ARBA00004496"/>
    </source>
</evidence>
<dbReference type="CDD" id="cd14473">
    <property type="entry name" value="FERM_B-lobe"/>
    <property type="match status" value="1"/>
</dbReference>
<dbReference type="FunFam" id="1.20.80.10:FF:000004">
    <property type="entry name" value="Protein-tyrosine kinase 2-beta isoform 1"/>
    <property type="match status" value="1"/>
</dbReference>